<dbReference type="Proteomes" id="UP001500886">
    <property type="component" value="Unassembled WGS sequence"/>
</dbReference>
<evidence type="ECO:0000256" key="4">
    <source>
        <dbReference type="ARBA" id="ARBA00022475"/>
    </source>
</evidence>
<evidence type="ECO:0000256" key="8">
    <source>
        <dbReference type="SAM" id="MobiDB-lite"/>
    </source>
</evidence>
<comment type="subcellular location">
    <subcellularLocation>
        <location evidence="1">Cell membrane</location>
        <topology evidence="1">Multi-pass membrane protein</topology>
    </subcellularLocation>
</comment>
<reference evidence="10 11" key="1">
    <citation type="journal article" date="2019" name="Int. J. Syst. Evol. Microbiol.">
        <title>The Global Catalogue of Microorganisms (GCM) 10K type strain sequencing project: providing services to taxonomists for standard genome sequencing and annotation.</title>
        <authorList>
            <consortium name="The Broad Institute Genomics Platform"/>
            <consortium name="The Broad Institute Genome Sequencing Center for Infectious Disease"/>
            <person name="Wu L."/>
            <person name="Ma J."/>
        </authorList>
    </citation>
    <scope>NUCLEOTIDE SEQUENCE [LARGE SCALE GENOMIC DNA]</scope>
    <source>
        <strain evidence="10 11">JCM 4542</strain>
    </source>
</reference>
<dbReference type="InterPro" id="IPR002549">
    <property type="entry name" value="AI-2E-like"/>
</dbReference>
<feature type="region of interest" description="Disordered" evidence="8">
    <location>
        <begin position="1"/>
        <end position="44"/>
    </location>
</feature>
<comment type="caution">
    <text evidence="10">The sequence shown here is derived from an EMBL/GenBank/DDBJ whole genome shotgun (WGS) entry which is preliminary data.</text>
</comment>
<evidence type="ECO:0000256" key="1">
    <source>
        <dbReference type="ARBA" id="ARBA00004651"/>
    </source>
</evidence>
<feature type="transmembrane region" description="Helical" evidence="9">
    <location>
        <begin position="114"/>
        <end position="134"/>
    </location>
</feature>
<evidence type="ECO:0000256" key="9">
    <source>
        <dbReference type="SAM" id="Phobius"/>
    </source>
</evidence>
<dbReference type="EMBL" id="BAAASL010000009">
    <property type="protein sequence ID" value="GAA2717026.1"/>
    <property type="molecule type" value="Genomic_DNA"/>
</dbReference>
<feature type="transmembrane region" description="Helical" evidence="9">
    <location>
        <begin position="197"/>
        <end position="217"/>
    </location>
</feature>
<evidence type="ECO:0000256" key="2">
    <source>
        <dbReference type="ARBA" id="ARBA00009773"/>
    </source>
</evidence>
<evidence type="ECO:0000256" key="3">
    <source>
        <dbReference type="ARBA" id="ARBA00022448"/>
    </source>
</evidence>
<keyword evidence="3" id="KW-0813">Transport</keyword>
<name>A0ABN3TS75_9ACTN</name>
<feature type="transmembrane region" description="Helical" evidence="9">
    <location>
        <begin position="301"/>
        <end position="326"/>
    </location>
</feature>
<feature type="transmembrane region" description="Helical" evidence="9">
    <location>
        <begin position="338"/>
        <end position="360"/>
    </location>
</feature>
<feature type="transmembrane region" description="Helical" evidence="9">
    <location>
        <begin position="56"/>
        <end position="77"/>
    </location>
</feature>
<keyword evidence="11" id="KW-1185">Reference proteome</keyword>
<feature type="transmembrane region" description="Helical" evidence="9">
    <location>
        <begin position="83"/>
        <end position="105"/>
    </location>
</feature>
<evidence type="ECO:0000313" key="10">
    <source>
        <dbReference type="EMBL" id="GAA2717026.1"/>
    </source>
</evidence>
<keyword evidence="5 9" id="KW-0812">Transmembrane</keyword>
<sequence>MHRTRTVERWPTLTAGIGGPGGGEPGDGAYGDAGPGHGPRVPHAEPGIRVRPTASWFTAGFGVGLGLTLASTALQTVLHISDLLTLLLLALFVAISLEPVVAWLAGRRLGRGRAVAVVVLGMLAAVAGFLALVIPPVSREVAALVDAVPKWLQELHDHHSTLGRLEDRYHLIARAREQIGAGGGAAVLGGLLGAGHVVLSTVTGTVLVVVLTVYFMAGMAQLKRFAYRFVPQTRRAAVVGLTEEILWRVGRYMLGNVVTSAIAGLATFLWCIVLDVPYAAALGVLVALLDMVPVVGSTIGGVVVSLVALSVSFPVALGTAGFYIGFRLAEDYLIMPKAMSYALALPPLVTVVAVVIGGALLGVVGALIALPVAAGIAIVLEEAAFPRIDAL</sequence>
<accession>A0ABN3TS75</accession>
<evidence type="ECO:0000256" key="7">
    <source>
        <dbReference type="ARBA" id="ARBA00023136"/>
    </source>
</evidence>
<dbReference type="PANTHER" id="PTHR21716:SF53">
    <property type="entry name" value="PERMEASE PERM-RELATED"/>
    <property type="match status" value="1"/>
</dbReference>
<comment type="similarity">
    <text evidence="2">Belongs to the autoinducer-2 exporter (AI-2E) (TC 2.A.86) family.</text>
</comment>
<keyword evidence="6 9" id="KW-1133">Transmembrane helix</keyword>
<gene>
    <name evidence="10" type="ORF">GCM10010315_29340</name>
</gene>
<evidence type="ECO:0000256" key="6">
    <source>
        <dbReference type="ARBA" id="ARBA00022989"/>
    </source>
</evidence>
<dbReference type="PANTHER" id="PTHR21716">
    <property type="entry name" value="TRANSMEMBRANE PROTEIN"/>
    <property type="match status" value="1"/>
</dbReference>
<keyword evidence="4" id="KW-1003">Cell membrane</keyword>
<feature type="compositionally biased region" description="Gly residues" evidence="8">
    <location>
        <begin position="16"/>
        <end position="37"/>
    </location>
</feature>
<organism evidence="10 11">
    <name type="scientific">Streptomyces luteosporeus</name>
    <dbReference type="NCBI Taxonomy" id="173856"/>
    <lineage>
        <taxon>Bacteria</taxon>
        <taxon>Bacillati</taxon>
        <taxon>Actinomycetota</taxon>
        <taxon>Actinomycetes</taxon>
        <taxon>Kitasatosporales</taxon>
        <taxon>Streptomycetaceae</taxon>
        <taxon>Streptomyces</taxon>
    </lineage>
</organism>
<protein>
    <submittedName>
        <fullName evidence="10">AI-2E family transporter</fullName>
    </submittedName>
</protein>
<feature type="transmembrane region" description="Helical" evidence="9">
    <location>
        <begin position="366"/>
        <end position="385"/>
    </location>
</feature>
<proteinExistence type="inferred from homology"/>
<evidence type="ECO:0000313" key="11">
    <source>
        <dbReference type="Proteomes" id="UP001500886"/>
    </source>
</evidence>
<dbReference type="Pfam" id="PF01594">
    <property type="entry name" value="AI-2E_transport"/>
    <property type="match status" value="1"/>
</dbReference>
<evidence type="ECO:0000256" key="5">
    <source>
        <dbReference type="ARBA" id="ARBA00022692"/>
    </source>
</evidence>
<feature type="transmembrane region" description="Helical" evidence="9">
    <location>
        <begin position="261"/>
        <end position="289"/>
    </location>
</feature>
<keyword evidence="7 9" id="KW-0472">Membrane</keyword>